<dbReference type="Proteomes" id="UP001054884">
    <property type="component" value="Unassembled WGS sequence"/>
</dbReference>
<dbReference type="AlphaFoldDB" id="A0ABD0AG06"/>
<accession>A0ABD0AG06</accession>
<dbReference type="InterPro" id="IPR023635">
    <property type="entry name" value="Peptide_deformylase"/>
</dbReference>
<gene>
    <name evidence="3" type="ORF">ME791_12000</name>
</gene>
<dbReference type="Gene3D" id="3.90.45.10">
    <property type="entry name" value="Peptide deformylase"/>
    <property type="match status" value="1"/>
</dbReference>
<evidence type="ECO:0008006" key="5">
    <source>
        <dbReference type="Google" id="ProtNLM"/>
    </source>
</evidence>
<dbReference type="GO" id="GO:0042586">
    <property type="term" value="F:peptide deformylase activity"/>
    <property type="evidence" value="ECO:0007669"/>
    <property type="project" value="UniProtKB-ARBA"/>
</dbReference>
<dbReference type="EMBL" id="BNHY01000025">
    <property type="protein sequence ID" value="GHN34048.1"/>
    <property type="molecule type" value="Genomic_DNA"/>
</dbReference>
<evidence type="ECO:0000313" key="3">
    <source>
        <dbReference type="EMBL" id="GHN34048.1"/>
    </source>
</evidence>
<sequence>MTVQKIIHDPLSLSQPAAKAAASDRQAAQDLLDTLLAHRESIDGLPPAAGLAANMIGLNKAIIAVNAGFLPIVMLNPKIVKRSGHYLAEEGCLSLPGERPADRYEEQVPGHGFKRA</sequence>
<comment type="similarity">
    <text evidence="1">Belongs to the polypeptide deformylase family.</text>
</comment>
<dbReference type="InterPro" id="IPR036821">
    <property type="entry name" value="Peptide_deformylase_sf"/>
</dbReference>
<reference evidence="3 4" key="1">
    <citation type="journal article" date="2022" name="J. Dairy Sci.">
        <title>Genetic diversity of Lactobacillus delbrueckii isolated from raw milk in Hokkaido, Japan.</title>
        <authorList>
            <person name="Tsuchihashi H."/>
            <person name="Ichikawa A."/>
            <person name="Takeda M."/>
            <person name="Koizumi A."/>
            <person name="Mizoguchi C."/>
            <person name="Ishida T."/>
            <person name="Kimura K."/>
        </authorList>
    </citation>
    <scope>NUCLEOTIDE SEQUENCE [LARGE SCALE GENOMIC DNA]</scope>
    <source>
        <strain evidence="3 4">ME-791</strain>
    </source>
</reference>
<comment type="caution">
    <text evidence="3">The sequence shown here is derived from an EMBL/GenBank/DDBJ whole genome shotgun (WGS) entry which is preliminary data.</text>
</comment>
<name>A0ABD0AG06_9LACO</name>
<evidence type="ECO:0000313" key="4">
    <source>
        <dbReference type="Proteomes" id="UP001054884"/>
    </source>
</evidence>
<feature type="compositionally biased region" description="Basic and acidic residues" evidence="2">
    <location>
        <begin position="99"/>
        <end position="108"/>
    </location>
</feature>
<dbReference type="Pfam" id="PF01327">
    <property type="entry name" value="Pep_deformylase"/>
    <property type="match status" value="1"/>
</dbReference>
<evidence type="ECO:0000256" key="1">
    <source>
        <dbReference type="ARBA" id="ARBA00010759"/>
    </source>
</evidence>
<protein>
    <recommendedName>
        <fullName evidence="5">Peptide deformylase</fullName>
    </recommendedName>
</protein>
<organism evidence="3 4">
    <name type="scientific">Lactobacillus delbrueckii</name>
    <dbReference type="NCBI Taxonomy" id="1584"/>
    <lineage>
        <taxon>Bacteria</taxon>
        <taxon>Bacillati</taxon>
        <taxon>Bacillota</taxon>
        <taxon>Bacilli</taxon>
        <taxon>Lactobacillales</taxon>
        <taxon>Lactobacillaceae</taxon>
        <taxon>Lactobacillus</taxon>
    </lineage>
</organism>
<evidence type="ECO:0000256" key="2">
    <source>
        <dbReference type="SAM" id="MobiDB-lite"/>
    </source>
</evidence>
<dbReference type="SUPFAM" id="SSF56420">
    <property type="entry name" value="Peptide deformylase"/>
    <property type="match status" value="1"/>
</dbReference>
<proteinExistence type="inferred from homology"/>
<feature type="region of interest" description="Disordered" evidence="2">
    <location>
        <begin position="96"/>
        <end position="116"/>
    </location>
</feature>